<dbReference type="InterPro" id="IPR010627">
    <property type="entry name" value="Prepilin_pept_A24_N"/>
</dbReference>
<keyword evidence="3" id="KW-1003">Cell membrane</keyword>
<dbReference type="GO" id="GO:0006465">
    <property type="term" value="P:signal peptide processing"/>
    <property type="evidence" value="ECO:0007669"/>
    <property type="project" value="TreeGrafter"/>
</dbReference>
<evidence type="ECO:0000259" key="8">
    <source>
        <dbReference type="Pfam" id="PF01478"/>
    </source>
</evidence>
<dbReference type="Pfam" id="PF01478">
    <property type="entry name" value="Peptidase_A24"/>
    <property type="match status" value="1"/>
</dbReference>
<evidence type="ECO:0000256" key="6">
    <source>
        <dbReference type="ARBA" id="ARBA00023136"/>
    </source>
</evidence>
<keyword evidence="11" id="KW-1185">Reference proteome</keyword>
<evidence type="ECO:0000259" key="9">
    <source>
        <dbReference type="Pfam" id="PF06750"/>
    </source>
</evidence>
<accession>A0A917AUS0</accession>
<feature type="transmembrane region" description="Helical" evidence="7">
    <location>
        <begin position="20"/>
        <end position="41"/>
    </location>
</feature>
<dbReference type="PANTHER" id="PTHR30487">
    <property type="entry name" value="TYPE 4 PREPILIN-LIKE PROTEINS LEADER PEPTIDE-PROCESSING ENZYME"/>
    <property type="match status" value="1"/>
</dbReference>
<feature type="transmembrane region" description="Helical" evidence="7">
    <location>
        <begin position="95"/>
        <end position="112"/>
    </location>
</feature>
<comment type="similarity">
    <text evidence="2">Belongs to the peptidase A24 family.</text>
</comment>
<protein>
    <submittedName>
        <fullName evidence="10">Type 4 prepilin-like proteins leader peptide-processing enzyme</fullName>
    </submittedName>
</protein>
<dbReference type="InterPro" id="IPR050882">
    <property type="entry name" value="Prepilin_peptidase/N-MTase"/>
</dbReference>
<sequence>MSYMWQRGKCANCRTKISSLYPCMELLTGLLFVVSFLLFGFQGETAIAILLVSLFMIITVSDLAYMLIPNRVLVFFFCLFVVGRFIVPPTLWYDSLLGMAVGFGLLYVIAVVSRGGMGGGDIKLYAVLGYVLGWKVVLLSFFLSTLAGAIGGSVGLLIGRVKRGETMPFGPYIMVGTLIAYFFYTPIINWYMNLVNL</sequence>
<feature type="transmembrane region" description="Helical" evidence="7">
    <location>
        <begin position="124"/>
        <end position="149"/>
    </location>
</feature>
<evidence type="ECO:0000256" key="3">
    <source>
        <dbReference type="ARBA" id="ARBA00022475"/>
    </source>
</evidence>
<dbReference type="Pfam" id="PF06750">
    <property type="entry name" value="A24_N_bact"/>
    <property type="match status" value="1"/>
</dbReference>
<evidence type="ECO:0000256" key="7">
    <source>
        <dbReference type="SAM" id="Phobius"/>
    </source>
</evidence>
<feature type="transmembrane region" description="Helical" evidence="7">
    <location>
        <begin position="47"/>
        <end position="65"/>
    </location>
</feature>
<dbReference type="InterPro" id="IPR000045">
    <property type="entry name" value="Prepilin_IV_endopep_pep"/>
</dbReference>
<evidence type="ECO:0000256" key="1">
    <source>
        <dbReference type="ARBA" id="ARBA00004651"/>
    </source>
</evidence>
<evidence type="ECO:0000256" key="4">
    <source>
        <dbReference type="ARBA" id="ARBA00022692"/>
    </source>
</evidence>
<dbReference type="PANTHER" id="PTHR30487:SF0">
    <property type="entry name" value="PREPILIN LEADER PEPTIDASE_N-METHYLTRANSFERASE-RELATED"/>
    <property type="match status" value="1"/>
</dbReference>
<dbReference type="AlphaFoldDB" id="A0A917AUS0"/>
<keyword evidence="6 7" id="KW-0472">Membrane</keyword>
<gene>
    <name evidence="10" type="primary">comC</name>
    <name evidence="10" type="ORF">GCM10007140_26920</name>
</gene>
<keyword evidence="5 7" id="KW-1133">Transmembrane helix</keyword>
<feature type="transmembrane region" description="Helical" evidence="7">
    <location>
        <begin position="169"/>
        <end position="192"/>
    </location>
</feature>
<comment type="caution">
    <text evidence="10">The sequence shown here is derived from an EMBL/GenBank/DDBJ whole genome shotgun (WGS) entry which is preliminary data.</text>
</comment>
<proteinExistence type="inferred from homology"/>
<evidence type="ECO:0000256" key="5">
    <source>
        <dbReference type="ARBA" id="ARBA00022989"/>
    </source>
</evidence>
<feature type="domain" description="Prepilin peptidase A24 N-terminal" evidence="9">
    <location>
        <begin position="1"/>
        <end position="38"/>
    </location>
</feature>
<keyword evidence="4 7" id="KW-0812">Transmembrane</keyword>
<evidence type="ECO:0000313" key="10">
    <source>
        <dbReference type="EMBL" id="GGE75761.1"/>
    </source>
</evidence>
<dbReference type="GO" id="GO:0005886">
    <property type="term" value="C:plasma membrane"/>
    <property type="evidence" value="ECO:0007669"/>
    <property type="project" value="UniProtKB-SubCell"/>
</dbReference>
<comment type="subcellular location">
    <subcellularLocation>
        <location evidence="1">Cell membrane</location>
        <topology evidence="1">Multi-pass membrane protein</topology>
    </subcellularLocation>
</comment>
<organism evidence="10 11">
    <name type="scientific">Priestia taiwanensis</name>
    <dbReference type="NCBI Taxonomy" id="1347902"/>
    <lineage>
        <taxon>Bacteria</taxon>
        <taxon>Bacillati</taxon>
        <taxon>Bacillota</taxon>
        <taxon>Bacilli</taxon>
        <taxon>Bacillales</taxon>
        <taxon>Bacillaceae</taxon>
        <taxon>Priestia</taxon>
    </lineage>
</organism>
<feature type="transmembrane region" description="Helical" evidence="7">
    <location>
        <begin position="72"/>
        <end position="89"/>
    </location>
</feature>
<dbReference type="EMBL" id="BMFK01000002">
    <property type="protein sequence ID" value="GGE75761.1"/>
    <property type="molecule type" value="Genomic_DNA"/>
</dbReference>
<reference evidence="10" key="1">
    <citation type="journal article" date="2014" name="Int. J. Syst. Evol. Microbiol.">
        <title>Complete genome sequence of Corynebacterium casei LMG S-19264T (=DSM 44701T), isolated from a smear-ripened cheese.</title>
        <authorList>
            <consortium name="US DOE Joint Genome Institute (JGI-PGF)"/>
            <person name="Walter F."/>
            <person name="Albersmeier A."/>
            <person name="Kalinowski J."/>
            <person name="Ruckert C."/>
        </authorList>
    </citation>
    <scope>NUCLEOTIDE SEQUENCE</scope>
    <source>
        <strain evidence="10">CGMCC 1.12698</strain>
    </source>
</reference>
<evidence type="ECO:0000256" key="2">
    <source>
        <dbReference type="ARBA" id="ARBA00005801"/>
    </source>
</evidence>
<reference evidence="10" key="2">
    <citation type="submission" date="2020-09" db="EMBL/GenBank/DDBJ databases">
        <authorList>
            <person name="Sun Q."/>
            <person name="Zhou Y."/>
        </authorList>
    </citation>
    <scope>NUCLEOTIDE SEQUENCE</scope>
    <source>
        <strain evidence="10">CGMCC 1.12698</strain>
    </source>
</reference>
<name>A0A917AUS0_9BACI</name>
<dbReference type="Proteomes" id="UP000605259">
    <property type="component" value="Unassembled WGS sequence"/>
</dbReference>
<dbReference type="Gene3D" id="1.20.120.1220">
    <property type="match status" value="1"/>
</dbReference>
<dbReference type="GO" id="GO:0004190">
    <property type="term" value="F:aspartic-type endopeptidase activity"/>
    <property type="evidence" value="ECO:0007669"/>
    <property type="project" value="InterPro"/>
</dbReference>
<feature type="domain" description="Prepilin type IV endopeptidase peptidase" evidence="8">
    <location>
        <begin position="49"/>
        <end position="150"/>
    </location>
</feature>
<evidence type="ECO:0000313" key="11">
    <source>
        <dbReference type="Proteomes" id="UP000605259"/>
    </source>
</evidence>